<dbReference type="Gene3D" id="3.40.50.1820">
    <property type="entry name" value="alpha/beta hydrolase"/>
    <property type="match status" value="1"/>
</dbReference>
<keyword evidence="1" id="KW-0812">Transmembrane</keyword>
<accession>A0ABY4VXW7</accession>
<dbReference type="Proteomes" id="UP001056291">
    <property type="component" value="Chromosome"/>
</dbReference>
<protein>
    <recommendedName>
        <fullName evidence="4">Serine aminopeptidase S33 domain-containing protein</fullName>
    </recommendedName>
</protein>
<sequence>MTVQNMLILFGITLGLVVVACLVLMWLFYGNIYKFNNNPDTPAQLGLADIDVVNFTSEDGTEVKAWIKPPEGDAPVILYFMGNFTSIGPSVQTLQPFLEQGYGLAALVYRGSSGLEGEPSEAAFTADARSLYDQLDSLMKTPVSATDRLAFGYSLGSGIAVTLATERDVGGVILVAAYSRFCDYFTGRYYGLPFCYLMHKERYDSIDRINSINTPLLMLHGELDTAIDIRFGKRLFDAADEPKKFVPFENGTHVNILSEGLAEEVTEFYDTVIKQN</sequence>
<dbReference type="PANTHER" id="PTHR12277">
    <property type="entry name" value="ALPHA/BETA HYDROLASE DOMAIN-CONTAINING PROTEIN"/>
    <property type="match status" value="1"/>
</dbReference>
<organism evidence="2 3">
    <name type="scientific">Sneathiella marina</name>
    <dbReference type="NCBI Taxonomy" id="2950108"/>
    <lineage>
        <taxon>Bacteria</taxon>
        <taxon>Pseudomonadati</taxon>
        <taxon>Pseudomonadota</taxon>
        <taxon>Alphaproteobacteria</taxon>
        <taxon>Sneathiellales</taxon>
        <taxon>Sneathiellaceae</taxon>
        <taxon>Sneathiella</taxon>
    </lineage>
</organism>
<keyword evidence="3" id="KW-1185">Reference proteome</keyword>
<keyword evidence="1" id="KW-0472">Membrane</keyword>
<proteinExistence type="predicted"/>
<evidence type="ECO:0008006" key="4">
    <source>
        <dbReference type="Google" id="ProtNLM"/>
    </source>
</evidence>
<evidence type="ECO:0000256" key="1">
    <source>
        <dbReference type="SAM" id="Phobius"/>
    </source>
</evidence>
<dbReference type="InterPro" id="IPR029058">
    <property type="entry name" value="AB_hydrolase_fold"/>
</dbReference>
<evidence type="ECO:0000313" key="3">
    <source>
        <dbReference type="Proteomes" id="UP001056291"/>
    </source>
</evidence>
<evidence type="ECO:0000313" key="2">
    <source>
        <dbReference type="EMBL" id="USG59766.1"/>
    </source>
</evidence>
<dbReference type="EMBL" id="CP098747">
    <property type="protein sequence ID" value="USG59766.1"/>
    <property type="molecule type" value="Genomic_DNA"/>
</dbReference>
<dbReference type="SUPFAM" id="SSF53474">
    <property type="entry name" value="alpha/beta-Hydrolases"/>
    <property type="match status" value="1"/>
</dbReference>
<keyword evidence="1" id="KW-1133">Transmembrane helix</keyword>
<feature type="transmembrane region" description="Helical" evidence="1">
    <location>
        <begin position="7"/>
        <end position="29"/>
    </location>
</feature>
<name>A0ABY4VXW7_9PROT</name>
<gene>
    <name evidence="2" type="ORF">NBZ79_11315</name>
</gene>
<reference evidence="2" key="1">
    <citation type="submission" date="2022-06" db="EMBL/GenBank/DDBJ databases">
        <title>Sneathiella actinostolidae sp. nov., isolated from a sea anemonein the Western Pacific Ocean.</title>
        <authorList>
            <person name="Wei M.J."/>
        </authorList>
    </citation>
    <scope>NUCLEOTIDE SEQUENCE</scope>
    <source>
        <strain evidence="2">PHK-P5</strain>
    </source>
</reference>
<dbReference type="RefSeq" id="WP_251932536.1">
    <property type="nucleotide sequence ID" value="NZ_CP098747.1"/>
</dbReference>
<dbReference type="PANTHER" id="PTHR12277:SF81">
    <property type="entry name" value="PROTEIN ABHD13"/>
    <property type="match status" value="1"/>
</dbReference>